<dbReference type="SUPFAM" id="SSF48452">
    <property type="entry name" value="TPR-like"/>
    <property type="match status" value="1"/>
</dbReference>
<dbReference type="Gene3D" id="1.25.40.10">
    <property type="entry name" value="Tetratricopeptide repeat domain"/>
    <property type="match status" value="1"/>
</dbReference>
<proteinExistence type="predicted"/>
<evidence type="ECO:0000256" key="1">
    <source>
        <dbReference type="PROSITE-ProRule" id="PRU00339"/>
    </source>
</evidence>
<feature type="region of interest" description="Disordered" evidence="2">
    <location>
        <begin position="203"/>
        <end position="225"/>
    </location>
</feature>
<dbReference type="EMBL" id="MGFH01000022">
    <property type="protein sequence ID" value="OGM08210.1"/>
    <property type="molecule type" value="Genomic_DNA"/>
</dbReference>
<feature type="signal peptide" evidence="3">
    <location>
        <begin position="1"/>
        <end position="24"/>
    </location>
</feature>
<dbReference type="InterPro" id="IPR011990">
    <property type="entry name" value="TPR-like_helical_dom_sf"/>
</dbReference>
<feature type="region of interest" description="Disordered" evidence="2">
    <location>
        <begin position="230"/>
        <end position="249"/>
    </location>
</feature>
<feature type="chain" id="PRO_5009533650" evidence="3">
    <location>
        <begin position="25"/>
        <end position="454"/>
    </location>
</feature>
<dbReference type="InterPro" id="IPR019734">
    <property type="entry name" value="TPR_rpt"/>
</dbReference>
<evidence type="ECO:0000313" key="4">
    <source>
        <dbReference type="EMBL" id="OGM08210.1"/>
    </source>
</evidence>
<dbReference type="Pfam" id="PF13174">
    <property type="entry name" value="TPR_6"/>
    <property type="match status" value="1"/>
</dbReference>
<comment type="caution">
    <text evidence="4">The sequence shown here is derived from an EMBL/GenBank/DDBJ whole genome shotgun (WGS) entry which is preliminary data.</text>
</comment>
<feature type="repeat" description="TPR" evidence="1">
    <location>
        <begin position="401"/>
        <end position="434"/>
    </location>
</feature>
<dbReference type="AlphaFoldDB" id="A0A1F7WZJ3"/>
<organism evidence="4 5">
    <name type="scientific">Candidatus Wallbacteria bacterium GWC2_49_35</name>
    <dbReference type="NCBI Taxonomy" id="1817813"/>
    <lineage>
        <taxon>Bacteria</taxon>
        <taxon>Candidatus Walliibacteriota</taxon>
    </lineage>
</organism>
<gene>
    <name evidence="4" type="ORF">A2008_03510</name>
</gene>
<evidence type="ECO:0000256" key="3">
    <source>
        <dbReference type="SAM" id="SignalP"/>
    </source>
</evidence>
<dbReference type="PROSITE" id="PS50005">
    <property type="entry name" value="TPR"/>
    <property type="match status" value="1"/>
</dbReference>
<dbReference type="Proteomes" id="UP000178735">
    <property type="component" value="Unassembled WGS sequence"/>
</dbReference>
<name>A0A1F7WZJ3_9BACT</name>
<accession>A0A1F7WZJ3</accession>
<evidence type="ECO:0000256" key="2">
    <source>
        <dbReference type="SAM" id="MobiDB-lite"/>
    </source>
</evidence>
<protein>
    <submittedName>
        <fullName evidence="4">Uncharacterized protein</fullName>
    </submittedName>
</protein>
<evidence type="ECO:0000313" key="5">
    <source>
        <dbReference type="Proteomes" id="UP000178735"/>
    </source>
</evidence>
<sequence length="454" mass="50673">MKKVLAIGLALFAAAGFSFGQASALEMPSDVNESTSKHYDPSHIGHSHQCAKCGATYHQPGDGGYNSPGSYTCRACGFTNPQPNTPPQPPTPPYQPPTPPYQPPYQPPVNGVTIPIYTNPYNDPSYDIGYRDGYYQNYNNFYAQGYQEGLRQGERDGYNNGLKEGEEKFNAKYFNYVYTKEKLADLIKKIKFEGRGIIENAAVTTKGPHGGPHGPGPNAGPYYSNGYNDGAFRGQTDGRNNGVRDGSKRTYPAAYSRGYAEGFRNADIKAHGDVRKYTFEEQFGFGCAALNTGDYWTALFRFNLILVEEPVNGPFRNKAFWYAGYTKMLQKEHDTALAIFIIFNLNFPETLKEDTMLNIASLLLEVKTGGFIGIGSTKHYDKAKNILDWWVASFPGSQKYPEALFTLGKCYEKLKDTNSAVLTYKKIADMYPNTTMAEDAKKRIKAISSWWPWD</sequence>
<reference evidence="4 5" key="1">
    <citation type="journal article" date="2016" name="Nat. Commun.">
        <title>Thousands of microbial genomes shed light on interconnected biogeochemical processes in an aquifer system.</title>
        <authorList>
            <person name="Anantharaman K."/>
            <person name="Brown C.T."/>
            <person name="Hug L.A."/>
            <person name="Sharon I."/>
            <person name="Castelle C.J."/>
            <person name="Probst A.J."/>
            <person name="Thomas B.C."/>
            <person name="Singh A."/>
            <person name="Wilkins M.J."/>
            <person name="Karaoz U."/>
            <person name="Brodie E.L."/>
            <person name="Williams K.H."/>
            <person name="Hubbard S.S."/>
            <person name="Banfield J.F."/>
        </authorList>
    </citation>
    <scope>NUCLEOTIDE SEQUENCE [LARGE SCALE GENOMIC DNA]</scope>
</reference>
<keyword evidence="1" id="KW-0802">TPR repeat</keyword>
<keyword evidence="3" id="KW-0732">Signal</keyword>